<dbReference type="AlphaFoldDB" id="A0A2T4GT92"/>
<evidence type="ECO:0000313" key="2">
    <source>
        <dbReference type="Proteomes" id="UP000241587"/>
    </source>
</evidence>
<comment type="caution">
    <text evidence="1">The sequence shown here is derived from an EMBL/GenBank/DDBJ whole genome shotgun (WGS) entry which is preliminary data.</text>
</comment>
<dbReference type="OMA" id="DWDDCEA"/>
<reference evidence="1 2" key="1">
    <citation type="submission" date="2018-02" db="EMBL/GenBank/DDBJ databases">
        <title>Fusarium culmorum secondary metabolites in fungal-bacterial-plant interactions.</title>
        <authorList>
            <person name="Schmidt R."/>
        </authorList>
    </citation>
    <scope>NUCLEOTIDE SEQUENCE [LARGE SCALE GENOMIC DNA]</scope>
    <source>
        <strain evidence="1 2">PV</strain>
    </source>
</reference>
<sequence>MPEAIVIDVGRKLQKVPEDPANGPLRVNKITINHDDYELITHPKDHVLAIEDDDDDDDDDWDDCEAPLTVADTTSPKVVDNSAAIASPAAVDAHPKQPLVKRISNKNTQALSFDNVGETTQKNTTWLSFYMKKSTTTSYTGSERPFYGGCWVKTMLEIHE</sequence>
<keyword evidence="2" id="KW-1185">Reference proteome</keyword>
<evidence type="ECO:0000313" key="1">
    <source>
        <dbReference type="EMBL" id="PTD06751.1"/>
    </source>
</evidence>
<dbReference type="Proteomes" id="UP000241587">
    <property type="component" value="Unassembled WGS sequence"/>
</dbReference>
<organism evidence="1 2">
    <name type="scientific">Fusarium culmorum</name>
    <dbReference type="NCBI Taxonomy" id="5516"/>
    <lineage>
        <taxon>Eukaryota</taxon>
        <taxon>Fungi</taxon>
        <taxon>Dikarya</taxon>
        <taxon>Ascomycota</taxon>
        <taxon>Pezizomycotina</taxon>
        <taxon>Sordariomycetes</taxon>
        <taxon>Hypocreomycetidae</taxon>
        <taxon>Hypocreales</taxon>
        <taxon>Nectriaceae</taxon>
        <taxon>Fusarium</taxon>
    </lineage>
</organism>
<proteinExistence type="predicted"/>
<gene>
    <name evidence="1" type="ORF">FCULG_00005958</name>
</gene>
<dbReference type="OrthoDB" id="10399215at2759"/>
<protein>
    <submittedName>
        <fullName evidence="1">Uncharacterized protein</fullName>
    </submittedName>
</protein>
<name>A0A2T4GT92_FUSCU</name>
<accession>A0A2T4GT92</accession>
<dbReference type="EMBL" id="PVEM01000006">
    <property type="protein sequence ID" value="PTD06751.1"/>
    <property type="molecule type" value="Genomic_DNA"/>
</dbReference>